<dbReference type="RefSeq" id="WP_058708009.1">
    <property type="nucleotide sequence ID" value="NZ_LDSI01000002.1"/>
</dbReference>
<dbReference type="EMBL" id="LDSI01000002">
    <property type="protein sequence ID" value="KTT00954.1"/>
    <property type="molecule type" value="Genomic_DNA"/>
</dbReference>
<name>A0AB34VN04_9GAMM</name>
<reference evidence="1 2" key="1">
    <citation type="journal article" date="2016" name="Front. Microbiol.">
        <title>Genomic Resource of Rice Seed Associated Bacteria.</title>
        <authorList>
            <person name="Midha S."/>
            <person name="Bansal K."/>
            <person name="Sharma S."/>
            <person name="Kumar N."/>
            <person name="Patil P.P."/>
            <person name="Chaudhry V."/>
            <person name="Patil P.B."/>
        </authorList>
    </citation>
    <scope>NUCLEOTIDE SEQUENCE [LARGE SCALE GENOMIC DNA]</scope>
    <source>
        <strain evidence="1 2">RSA13</strain>
    </source>
</reference>
<evidence type="ECO:0000313" key="1">
    <source>
        <dbReference type="EMBL" id="KTT00954.1"/>
    </source>
</evidence>
<organism evidence="1 2">
    <name type="scientific">Pantoea stewartii</name>
    <dbReference type="NCBI Taxonomy" id="66269"/>
    <lineage>
        <taxon>Bacteria</taxon>
        <taxon>Pseudomonadati</taxon>
        <taxon>Pseudomonadota</taxon>
        <taxon>Gammaproteobacteria</taxon>
        <taxon>Enterobacterales</taxon>
        <taxon>Erwiniaceae</taxon>
        <taxon>Pantoea</taxon>
    </lineage>
</organism>
<evidence type="ECO:0000313" key="2">
    <source>
        <dbReference type="Proteomes" id="UP000072520"/>
    </source>
</evidence>
<dbReference type="AlphaFoldDB" id="A0AB34VN04"/>
<protein>
    <submittedName>
        <fullName evidence="1">Uncharacterized protein</fullName>
    </submittedName>
</protein>
<sequence length="59" mass="6248">MPDEVIEDSTVTTAVPTPANISTNKTDAILAKVKELLKVAGHDVEALYEDVVALAKKLA</sequence>
<dbReference type="Proteomes" id="UP000072520">
    <property type="component" value="Unassembled WGS sequence"/>
</dbReference>
<gene>
    <name evidence="1" type="ORF">RSA13_00585</name>
</gene>
<accession>A0AB34VN04</accession>
<proteinExistence type="predicted"/>
<comment type="caution">
    <text evidence="1">The sequence shown here is derived from an EMBL/GenBank/DDBJ whole genome shotgun (WGS) entry which is preliminary data.</text>
</comment>